<dbReference type="EMBL" id="JBJXBP010000008">
    <property type="protein sequence ID" value="KAL3812523.1"/>
    <property type="molecule type" value="Genomic_DNA"/>
</dbReference>
<feature type="domain" description="C2H2-type" evidence="2">
    <location>
        <begin position="218"/>
        <end position="242"/>
    </location>
</feature>
<dbReference type="InterPro" id="IPR003604">
    <property type="entry name" value="Matrin/U1-like-C_Znf_C2H2"/>
</dbReference>
<sequence length="301" mass="33385">MAREQKPNLSSVELAMQRDLAKRKKDPCRQGHQITRTLSFEDWEDTGPISDASPSSPISLYKGPKVQTPSQVVKHQTSSPRHTNWTKNVGPSSCPKTPTSPYETSRLKIPVPIFETPTHDRATPPPRVDLSKPNNIITNNSGTKRKAPTSSNATATATATDIVTKKASVVDDFFCQACQISCSGALTFKQHLIGRRHKAKLKWMREQRNNGGGSKENTICVVCKICCPDNVALEMHLKGQRHKAKLQEMEIGEETGTGVNAKKILRCEVCLVYCMNEDNFKMHLMGKPHASRLMLKRGGLV</sequence>
<feature type="domain" description="C2H2-type" evidence="2">
    <location>
        <begin position="265"/>
        <end position="289"/>
    </location>
</feature>
<organism evidence="4 5">
    <name type="scientific">Penstemon smallii</name>
    <dbReference type="NCBI Taxonomy" id="265156"/>
    <lineage>
        <taxon>Eukaryota</taxon>
        <taxon>Viridiplantae</taxon>
        <taxon>Streptophyta</taxon>
        <taxon>Embryophyta</taxon>
        <taxon>Tracheophyta</taxon>
        <taxon>Spermatophyta</taxon>
        <taxon>Magnoliopsida</taxon>
        <taxon>eudicotyledons</taxon>
        <taxon>Gunneridae</taxon>
        <taxon>Pentapetalae</taxon>
        <taxon>asterids</taxon>
        <taxon>lamiids</taxon>
        <taxon>Lamiales</taxon>
        <taxon>Plantaginaceae</taxon>
        <taxon>Cheloneae</taxon>
        <taxon>Penstemon</taxon>
    </lineage>
</organism>
<feature type="compositionally biased region" description="Low complexity" evidence="1">
    <location>
        <begin position="48"/>
        <end position="59"/>
    </location>
</feature>
<feature type="region of interest" description="Disordered" evidence="1">
    <location>
        <begin position="20"/>
        <end position="103"/>
    </location>
</feature>
<dbReference type="SUPFAM" id="SSF57667">
    <property type="entry name" value="beta-beta-alpha zinc fingers"/>
    <property type="match status" value="3"/>
</dbReference>
<feature type="compositionally biased region" description="Polar residues" evidence="1">
    <location>
        <begin position="132"/>
        <end position="152"/>
    </location>
</feature>
<dbReference type="PANTHER" id="PTHR47487:SF8">
    <property type="entry name" value="OS08G0270900 PROTEIN"/>
    <property type="match status" value="1"/>
</dbReference>
<keyword evidence="5" id="KW-1185">Reference proteome</keyword>
<feature type="domain" description="U1-type" evidence="3">
    <location>
        <begin position="170"/>
        <end position="204"/>
    </location>
</feature>
<feature type="domain" description="C2H2-type" evidence="2">
    <location>
        <begin position="173"/>
        <end position="197"/>
    </location>
</feature>
<dbReference type="AlphaFoldDB" id="A0ABD3RHP5"/>
<proteinExistence type="predicted"/>
<feature type="domain" description="U1-type" evidence="3">
    <location>
        <begin position="262"/>
        <end position="296"/>
    </location>
</feature>
<dbReference type="Gene3D" id="3.30.160.60">
    <property type="entry name" value="Classic Zinc Finger"/>
    <property type="match status" value="3"/>
</dbReference>
<dbReference type="InterPro" id="IPR036236">
    <property type="entry name" value="Znf_C2H2_sf"/>
</dbReference>
<accession>A0ABD3RHP5</accession>
<evidence type="ECO:0008006" key="6">
    <source>
        <dbReference type="Google" id="ProtNLM"/>
    </source>
</evidence>
<dbReference type="InterPro" id="IPR013087">
    <property type="entry name" value="Znf_C2H2_type"/>
</dbReference>
<evidence type="ECO:0000259" key="3">
    <source>
        <dbReference type="SMART" id="SM00451"/>
    </source>
</evidence>
<dbReference type="Proteomes" id="UP001634393">
    <property type="component" value="Unassembled WGS sequence"/>
</dbReference>
<evidence type="ECO:0000259" key="2">
    <source>
        <dbReference type="SMART" id="SM00355"/>
    </source>
</evidence>
<evidence type="ECO:0000256" key="1">
    <source>
        <dbReference type="SAM" id="MobiDB-lite"/>
    </source>
</evidence>
<feature type="region of interest" description="Disordered" evidence="1">
    <location>
        <begin position="115"/>
        <end position="152"/>
    </location>
</feature>
<reference evidence="4 5" key="1">
    <citation type="submission" date="2024-12" db="EMBL/GenBank/DDBJ databases">
        <title>The unique morphological basis and parallel evolutionary history of personate flowers in Penstemon.</title>
        <authorList>
            <person name="Depatie T.H."/>
            <person name="Wessinger C.A."/>
        </authorList>
    </citation>
    <scope>NUCLEOTIDE SEQUENCE [LARGE SCALE GENOMIC DNA]</scope>
    <source>
        <strain evidence="4">WTNN_2</strain>
        <tissue evidence="4">Leaf</tissue>
    </source>
</reference>
<protein>
    <recommendedName>
        <fullName evidence="6">C2H2-type domain-containing protein</fullName>
    </recommendedName>
</protein>
<comment type="caution">
    <text evidence="4">The sequence shown here is derived from an EMBL/GenBank/DDBJ whole genome shotgun (WGS) entry which is preliminary data.</text>
</comment>
<feature type="compositionally biased region" description="Polar residues" evidence="1">
    <location>
        <begin position="67"/>
        <end position="103"/>
    </location>
</feature>
<evidence type="ECO:0000313" key="4">
    <source>
        <dbReference type="EMBL" id="KAL3812523.1"/>
    </source>
</evidence>
<dbReference type="PANTHER" id="PTHR47487">
    <property type="entry name" value="OS06G0651300 PROTEIN-RELATED"/>
    <property type="match status" value="1"/>
</dbReference>
<dbReference type="Pfam" id="PF12874">
    <property type="entry name" value="zf-met"/>
    <property type="match status" value="3"/>
</dbReference>
<dbReference type="SMART" id="SM00451">
    <property type="entry name" value="ZnF_U1"/>
    <property type="match status" value="3"/>
</dbReference>
<gene>
    <name evidence="4" type="ORF">ACJIZ3_013791</name>
</gene>
<evidence type="ECO:0000313" key="5">
    <source>
        <dbReference type="Proteomes" id="UP001634393"/>
    </source>
</evidence>
<feature type="domain" description="U1-type" evidence="3">
    <location>
        <begin position="215"/>
        <end position="249"/>
    </location>
</feature>
<dbReference type="SMART" id="SM00355">
    <property type="entry name" value="ZnF_C2H2"/>
    <property type="match status" value="3"/>
</dbReference>
<name>A0ABD3RHP5_9LAMI</name>